<keyword evidence="3" id="KW-1185">Reference proteome</keyword>
<feature type="domain" description="Transcription regulator AsnC/Lrp ligand binding" evidence="1">
    <location>
        <begin position="6"/>
        <end position="77"/>
    </location>
</feature>
<dbReference type="PANTHER" id="PTHR30154:SF34">
    <property type="entry name" value="TRANSCRIPTIONAL REGULATOR AZLB"/>
    <property type="match status" value="1"/>
</dbReference>
<dbReference type="GeneID" id="35866684"/>
<dbReference type="SUPFAM" id="SSF54909">
    <property type="entry name" value="Dimeric alpha+beta barrel"/>
    <property type="match status" value="1"/>
</dbReference>
<dbReference type="EMBL" id="PKKO01000003">
    <property type="protein sequence ID" value="PKY72524.1"/>
    <property type="molecule type" value="Genomic_DNA"/>
</dbReference>
<dbReference type="PANTHER" id="PTHR30154">
    <property type="entry name" value="LEUCINE-RESPONSIVE REGULATORY PROTEIN"/>
    <property type="match status" value="1"/>
</dbReference>
<protein>
    <submittedName>
        <fullName evidence="2">AsnC family transcriptional regulator</fullName>
    </submittedName>
</protein>
<dbReference type="GO" id="GO:0043565">
    <property type="term" value="F:sequence-specific DNA binding"/>
    <property type="evidence" value="ECO:0007669"/>
    <property type="project" value="TreeGrafter"/>
</dbReference>
<evidence type="ECO:0000259" key="1">
    <source>
        <dbReference type="Pfam" id="PF01037"/>
    </source>
</evidence>
<accession>A0A2I1IN34</accession>
<comment type="caution">
    <text evidence="2">The sequence shown here is derived from an EMBL/GenBank/DDBJ whole genome shotgun (WGS) entry which is preliminary data.</text>
</comment>
<dbReference type="AlphaFoldDB" id="A0A2I1IN34"/>
<organism evidence="2 3">
    <name type="scientific">Winkia neuii</name>
    <dbReference type="NCBI Taxonomy" id="33007"/>
    <lineage>
        <taxon>Bacteria</taxon>
        <taxon>Bacillati</taxon>
        <taxon>Actinomycetota</taxon>
        <taxon>Actinomycetes</taxon>
        <taxon>Actinomycetales</taxon>
        <taxon>Actinomycetaceae</taxon>
        <taxon>Winkia</taxon>
    </lineage>
</organism>
<proteinExistence type="predicted"/>
<dbReference type="GO" id="GO:0005829">
    <property type="term" value="C:cytosol"/>
    <property type="evidence" value="ECO:0007669"/>
    <property type="project" value="TreeGrafter"/>
</dbReference>
<dbReference type="RefSeq" id="WP_024331983.1">
    <property type="nucleotide sequence ID" value="NZ_JASOXK010000007.1"/>
</dbReference>
<evidence type="ECO:0000313" key="2">
    <source>
        <dbReference type="EMBL" id="PKY72524.1"/>
    </source>
</evidence>
<gene>
    <name evidence="2" type="ORF">CYJ19_06700</name>
</gene>
<dbReference type="GO" id="GO:0043200">
    <property type="term" value="P:response to amino acid"/>
    <property type="evidence" value="ECO:0007669"/>
    <property type="project" value="TreeGrafter"/>
</dbReference>
<dbReference type="Pfam" id="PF01037">
    <property type="entry name" value="AsnC_trans_reg"/>
    <property type="match status" value="1"/>
</dbReference>
<dbReference type="InterPro" id="IPR011008">
    <property type="entry name" value="Dimeric_a/b-barrel"/>
</dbReference>
<dbReference type="STRING" id="33007.HMPREF3198_00308"/>
<dbReference type="Proteomes" id="UP000235122">
    <property type="component" value="Unassembled WGS sequence"/>
</dbReference>
<evidence type="ECO:0000313" key="3">
    <source>
        <dbReference type="Proteomes" id="UP000235122"/>
    </source>
</evidence>
<reference evidence="2 3" key="1">
    <citation type="submission" date="2017-12" db="EMBL/GenBank/DDBJ databases">
        <title>Phylogenetic diversity of female urinary microbiome.</title>
        <authorList>
            <person name="Thomas-White K."/>
            <person name="Wolfe A.J."/>
        </authorList>
    </citation>
    <scope>NUCLEOTIDE SEQUENCE [LARGE SCALE GENOMIC DNA]</scope>
    <source>
        <strain evidence="2 3">UMB0402</strain>
    </source>
</reference>
<dbReference type="InterPro" id="IPR019887">
    <property type="entry name" value="Tscrpt_reg_AsnC/Lrp_C"/>
</dbReference>
<dbReference type="Gene3D" id="3.30.70.920">
    <property type="match status" value="1"/>
</dbReference>
<sequence>MLTAIVMLNITPAKITGVGKKVAAIDGVAEVYSTTGEADLIAIVRVASHDDIANVISDQIAKVDGVEKLITHLAFRTYSREDLDAAFDIGLD</sequence>
<name>A0A2I1IN34_9ACTO</name>